<comment type="caution">
    <text evidence="2">The sequence shown here is derived from an EMBL/GenBank/DDBJ whole genome shotgun (WGS) entry which is preliminary data.</text>
</comment>
<reference evidence="2 3" key="1">
    <citation type="submission" date="2019-03" db="EMBL/GenBank/DDBJ databases">
        <title>First draft genome of Liparis tanakae, snailfish: a comprehensive survey of snailfish specific genes.</title>
        <authorList>
            <person name="Kim W."/>
            <person name="Song I."/>
            <person name="Jeong J.-H."/>
            <person name="Kim D."/>
            <person name="Kim S."/>
            <person name="Ryu S."/>
            <person name="Song J.Y."/>
            <person name="Lee S.K."/>
        </authorList>
    </citation>
    <scope>NUCLEOTIDE SEQUENCE [LARGE SCALE GENOMIC DNA]</scope>
    <source>
        <tissue evidence="2">Muscle</tissue>
    </source>
</reference>
<dbReference type="AlphaFoldDB" id="A0A4Z2HH74"/>
<feature type="region of interest" description="Disordered" evidence="1">
    <location>
        <begin position="61"/>
        <end position="96"/>
    </location>
</feature>
<dbReference type="EMBL" id="SRLO01000238">
    <property type="protein sequence ID" value="TNN65239.1"/>
    <property type="molecule type" value="Genomic_DNA"/>
</dbReference>
<sequence>MNTHMVKLEMKAEEGRSTSKAASLVMGSWFHTELWTVHGVSVHLAFTRVTPAPAETNLTTLLQDEETGGRKSATSDPQLTETQARKPRNPPLRLPFTPLACLRASPKIPDYPTKLRKQSAARKTKVGQQAAEYGLVADDQNVLLPLQLHDHRLQAMDKVLGSSLHLHPLLRFKLQPIHGTQILSRGVWVSSDVQTIGSTHVSPGV</sequence>
<name>A0A4Z2HH74_9TELE</name>
<evidence type="ECO:0000256" key="1">
    <source>
        <dbReference type="SAM" id="MobiDB-lite"/>
    </source>
</evidence>
<keyword evidence="3" id="KW-1185">Reference proteome</keyword>
<evidence type="ECO:0000313" key="3">
    <source>
        <dbReference type="Proteomes" id="UP000314294"/>
    </source>
</evidence>
<proteinExistence type="predicted"/>
<feature type="compositionally biased region" description="Polar residues" evidence="1">
    <location>
        <begin position="72"/>
        <end position="82"/>
    </location>
</feature>
<protein>
    <submittedName>
        <fullName evidence="2">Uncharacterized protein</fullName>
    </submittedName>
</protein>
<accession>A0A4Z2HH74</accession>
<evidence type="ECO:0000313" key="2">
    <source>
        <dbReference type="EMBL" id="TNN65239.1"/>
    </source>
</evidence>
<organism evidence="2 3">
    <name type="scientific">Liparis tanakae</name>
    <name type="common">Tanaka's snailfish</name>
    <dbReference type="NCBI Taxonomy" id="230148"/>
    <lineage>
        <taxon>Eukaryota</taxon>
        <taxon>Metazoa</taxon>
        <taxon>Chordata</taxon>
        <taxon>Craniata</taxon>
        <taxon>Vertebrata</taxon>
        <taxon>Euteleostomi</taxon>
        <taxon>Actinopterygii</taxon>
        <taxon>Neopterygii</taxon>
        <taxon>Teleostei</taxon>
        <taxon>Neoteleostei</taxon>
        <taxon>Acanthomorphata</taxon>
        <taxon>Eupercaria</taxon>
        <taxon>Perciformes</taxon>
        <taxon>Cottioidei</taxon>
        <taxon>Cottales</taxon>
        <taxon>Liparidae</taxon>
        <taxon>Liparis</taxon>
    </lineage>
</organism>
<dbReference type="Proteomes" id="UP000314294">
    <property type="component" value="Unassembled WGS sequence"/>
</dbReference>
<gene>
    <name evidence="2" type="ORF">EYF80_024528</name>
</gene>